<dbReference type="InterPro" id="IPR013766">
    <property type="entry name" value="Thioredoxin_domain"/>
</dbReference>
<dbReference type="PIRSF" id="PIRSF000239">
    <property type="entry name" value="AHPC"/>
    <property type="match status" value="1"/>
</dbReference>
<evidence type="ECO:0000256" key="3">
    <source>
        <dbReference type="ARBA" id="ARBA00023002"/>
    </source>
</evidence>
<dbReference type="EMBL" id="BONE01000082">
    <property type="protein sequence ID" value="GIF77205.1"/>
    <property type="molecule type" value="Genomic_DNA"/>
</dbReference>
<accession>A0ABQ4D0Z2</accession>
<protein>
    <submittedName>
        <fullName evidence="6">Peroxiredoxin</fullName>
    </submittedName>
</protein>
<dbReference type="Proteomes" id="UP000604117">
    <property type="component" value="Unassembled WGS sequence"/>
</dbReference>
<keyword evidence="7" id="KW-1185">Reference proteome</keyword>
<dbReference type="CDD" id="cd03018">
    <property type="entry name" value="PRX_AhpE_like"/>
    <property type="match status" value="1"/>
</dbReference>
<keyword evidence="4" id="KW-0676">Redox-active center</keyword>
<sequence>MPLVGTPAPDFTLKDQNNQEVRLSSYAGSRAVLLVFYPLAFSGTCGGEMAALEKALPSFTSAGVEVLTISVDSVYAHKVWLDRESWSLRMLSDFWPHGAVASSYGVFNTTAGFADRGTFLIDRAGVIRWSEHQGPGAARDTAVWLSAVASLDDG</sequence>
<evidence type="ECO:0000313" key="7">
    <source>
        <dbReference type="Proteomes" id="UP000604117"/>
    </source>
</evidence>
<dbReference type="RefSeq" id="WP_203718060.1">
    <property type="nucleotide sequence ID" value="NZ_BONE01000082.1"/>
</dbReference>
<dbReference type="PROSITE" id="PS51352">
    <property type="entry name" value="THIOREDOXIN_2"/>
    <property type="match status" value="1"/>
</dbReference>
<dbReference type="SUPFAM" id="SSF52833">
    <property type="entry name" value="Thioredoxin-like"/>
    <property type="match status" value="1"/>
</dbReference>
<evidence type="ECO:0000259" key="5">
    <source>
        <dbReference type="PROSITE" id="PS51352"/>
    </source>
</evidence>
<keyword evidence="2" id="KW-0049">Antioxidant</keyword>
<reference evidence="6 7" key="1">
    <citation type="submission" date="2021-01" db="EMBL/GenBank/DDBJ databases">
        <title>Whole genome shotgun sequence of Asanoa siamensis NBRC 107932.</title>
        <authorList>
            <person name="Komaki H."/>
            <person name="Tamura T."/>
        </authorList>
    </citation>
    <scope>NUCLEOTIDE SEQUENCE [LARGE SCALE GENOMIC DNA]</scope>
    <source>
        <strain evidence="6 7">NBRC 107932</strain>
    </source>
</reference>
<comment type="caution">
    <text evidence="6">The sequence shown here is derived from an EMBL/GenBank/DDBJ whole genome shotgun (WGS) entry which is preliminary data.</text>
</comment>
<proteinExistence type="predicted"/>
<dbReference type="Gene3D" id="3.40.30.10">
    <property type="entry name" value="Glutaredoxin"/>
    <property type="match status" value="1"/>
</dbReference>
<dbReference type="PANTHER" id="PTHR43110:SF1">
    <property type="entry name" value="THIOL PEROXIDASE"/>
    <property type="match status" value="1"/>
</dbReference>
<organism evidence="6 7">
    <name type="scientific">Asanoa siamensis</name>
    <dbReference type="NCBI Taxonomy" id="926357"/>
    <lineage>
        <taxon>Bacteria</taxon>
        <taxon>Bacillati</taxon>
        <taxon>Actinomycetota</taxon>
        <taxon>Actinomycetes</taxon>
        <taxon>Micromonosporales</taxon>
        <taxon>Micromonosporaceae</taxon>
        <taxon>Asanoa</taxon>
    </lineage>
</organism>
<dbReference type="InterPro" id="IPR000866">
    <property type="entry name" value="AhpC/TSA"/>
</dbReference>
<keyword evidence="1" id="KW-0575">Peroxidase</keyword>
<dbReference type="InterPro" id="IPR050455">
    <property type="entry name" value="Tpx_Peroxidase_subfamily"/>
</dbReference>
<evidence type="ECO:0000256" key="4">
    <source>
        <dbReference type="ARBA" id="ARBA00023284"/>
    </source>
</evidence>
<dbReference type="PANTHER" id="PTHR43110">
    <property type="entry name" value="THIOL PEROXIDASE"/>
    <property type="match status" value="1"/>
</dbReference>
<name>A0ABQ4D0Z2_9ACTN</name>
<evidence type="ECO:0000256" key="2">
    <source>
        <dbReference type="ARBA" id="ARBA00022862"/>
    </source>
</evidence>
<evidence type="ECO:0000313" key="6">
    <source>
        <dbReference type="EMBL" id="GIF77205.1"/>
    </source>
</evidence>
<keyword evidence="3" id="KW-0560">Oxidoreductase</keyword>
<dbReference type="InterPro" id="IPR024706">
    <property type="entry name" value="Peroxiredoxin_AhpC-typ"/>
</dbReference>
<evidence type="ECO:0000256" key="1">
    <source>
        <dbReference type="ARBA" id="ARBA00022559"/>
    </source>
</evidence>
<dbReference type="Pfam" id="PF00578">
    <property type="entry name" value="AhpC-TSA"/>
    <property type="match status" value="1"/>
</dbReference>
<gene>
    <name evidence="6" type="primary">ahpC</name>
    <name evidence="6" type="ORF">Asi02nite_67230</name>
</gene>
<dbReference type="InterPro" id="IPR036249">
    <property type="entry name" value="Thioredoxin-like_sf"/>
</dbReference>
<feature type="domain" description="Thioredoxin" evidence="5">
    <location>
        <begin position="2"/>
        <end position="153"/>
    </location>
</feature>